<dbReference type="EMBL" id="JBHSDI010000007">
    <property type="protein sequence ID" value="MFC4258131.1"/>
    <property type="molecule type" value="Genomic_DNA"/>
</dbReference>
<dbReference type="RefSeq" id="WP_379885494.1">
    <property type="nucleotide sequence ID" value="NZ_JBHSDI010000007.1"/>
</dbReference>
<evidence type="ECO:0000256" key="1">
    <source>
        <dbReference type="SAM" id="SignalP"/>
    </source>
</evidence>
<feature type="signal peptide" evidence="1">
    <location>
        <begin position="1"/>
        <end position="20"/>
    </location>
</feature>
<keyword evidence="3" id="KW-1185">Reference proteome</keyword>
<gene>
    <name evidence="2" type="ORF">ACFOZ5_03690</name>
</gene>
<dbReference type="PROSITE" id="PS51257">
    <property type="entry name" value="PROKAR_LIPOPROTEIN"/>
    <property type="match status" value="1"/>
</dbReference>
<feature type="chain" id="PRO_5046988955" description="Lipoprotein" evidence="1">
    <location>
        <begin position="21"/>
        <end position="261"/>
    </location>
</feature>
<organism evidence="2 3">
    <name type="scientific">Marinobacter lacisalsi</name>
    <dbReference type="NCBI Taxonomy" id="475979"/>
    <lineage>
        <taxon>Bacteria</taxon>
        <taxon>Pseudomonadati</taxon>
        <taxon>Pseudomonadota</taxon>
        <taxon>Gammaproteobacteria</taxon>
        <taxon>Pseudomonadales</taxon>
        <taxon>Marinobacteraceae</taxon>
        <taxon>Marinobacter</taxon>
    </lineage>
</organism>
<accession>A0ABV8QF67</accession>
<proteinExistence type="predicted"/>
<keyword evidence="1" id="KW-0732">Signal</keyword>
<name>A0ABV8QF67_9GAMM</name>
<comment type="caution">
    <text evidence="2">The sequence shown here is derived from an EMBL/GenBank/DDBJ whole genome shotgun (WGS) entry which is preliminary data.</text>
</comment>
<sequence length="261" mass="28496">MHSLKTVLLIGFLANGLLLAACDSSATANVAPPDSENVKADRSKNTRAVGQFEYELRTEEASVLDDRFPFGYWEITRVYPEILSDSHPLVADAANQKIAALIDQYRCDGLGDQSFRTQEVFLGNGLLSIAYEAMWMCAAMQSPASESGSLNISLTNGTEVKLEDQFRGPSDYAQFRNQAIRKLNRELEDKVSDAGEGCPEVRAFNGFHTDGTNLIVSSRSDQQDSTACDVEVSFRLQSLEGKLRADSVLLAGAREGNAGQQ</sequence>
<evidence type="ECO:0008006" key="4">
    <source>
        <dbReference type="Google" id="ProtNLM"/>
    </source>
</evidence>
<reference evidence="3" key="1">
    <citation type="journal article" date="2019" name="Int. J. Syst. Evol. Microbiol.">
        <title>The Global Catalogue of Microorganisms (GCM) 10K type strain sequencing project: providing services to taxonomists for standard genome sequencing and annotation.</title>
        <authorList>
            <consortium name="The Broad Institute Genomics Platform"/>
            <consortium name="The Broad Institute Genome Sequencing Center for Infectious Disease"/>
            <person name="Wu L."/>
            <person name="Ma J."/>
        </authorList>
    </citation>
    <scope>NUCLEOTIDE SEQUENCE [LARGE SCALE GENOMIC DNA]</scope>
    <source>
        <strain evidence="3">CECT 7297</strain>
    </source>
</reference>
<evidence type="ECO:0000313" key="3">
    <source>
        <dbReference type="Proteomes" id="UP001595798"/>
    </source>
</evidence>
<dbReference type="Proteomes" id="UP001595798">
    <property type="component" value="Unassembled WGS sequence"/>
</dbReference>
<evidence type="ECO:0000313" key="2">
    <source>
        <dbReference type="EMBL" id="MFC4258131.1"/>
    </source>
</evidence>
<protein>
    <recommendedName>
        <fullName evidence="4">Lipoprotein</fullName>
    </recommendedName>
</protein>